<organism evidence="2 3">
    <name type="scientific">Penicillium canariense</name>
    <dbReference type="NCBI Taxonomy" id="189055"/>
    <lineage>
        <taxon>Eukaryota</taxon>
        <taxon>Fungi</taxon>
        <taxon>Dikarya</taxon>
        <taxon>Ascomycota</taxon>
        <taxon>Pezizomycotina</taxon>
        <taxon>Eurotiomycetes</taxon>
        <taxon>Eurotiomycetidae</taxon>
        <taxon>Eurotiales</taxon>
        <taxon>Aspergillaceae</taxon>
        <taxon>Penicillium</taxon>
    </lineage>
</organism>
<evidence type="ECO:0000313" key="2">
    <source>
        <dbReference type="EMBL" id="KAJ5159644.1"/>
    </source>
</evidence>
<dbReference type="GO" id="GO:0005829">
    <property type="term" value="C:cytosol"/>
    <property type="evidence" value="ECO:0007669"/>
    <property type="project" value="TreeGrafter"/>
</dbReference>
<dbReference type="InterPro" id="IPR011989">
    <property type="entry name" value="ARM-like"/>
</dbReference>
<reference evidence="2" key="2">
    <citation type="journal article" date="2023" name="IMA Fungus">
        <title>Comparative genomic study of the Penicillium genus elucidates a diverse pangenome and 15 lateral gene transfer events.</title>
        <authorList>
            <person name="Petersen C."/>
            <person name="Sorensen T."/>
            <person name="Nielsen M.R."/>
            <person name="Sondergaard T.E."/>
            <person name="Sorensen J.L."/>
            <person name="Fitzpatrick D.A."/>
            <person name="Frisvad J.C."/>
            <person name="Nielsen K.L."/>
        </authorList>
    </citation>
    <scope>NUCLEOTIDE SEQUENCE</scope>
    <source>
        <strain evidence="2">IBT 26290</strain>
    </source>
</reference>
<reference evidence="2" key="1">
    <citation type="submission" date="2022-11" db="EMBL/GenBank/DDBJ databases">
        <authorList>
            <person name="Petersen C."/>
        </authorList>
    </citation>
    <scope>NUCLEOTIDE SEQUENCE</scope>
    <source>
        <strain evidence="2">IBT 26290</strain>
    </source>
</reference>
<dbReference type="Gene3D" id="1.25.10.10">
    <property type="entry name" value="Leucine-rich Repeat Variant"/>
    <property type="match status" value="1"/>
</dbReference>
<dbReference type="SUPFAM" id="SSF48371">
    <property type="entry name" value="ARM repeat"/>
    <property type="match status" value="1"/>
</dbReference>
<protein>
    <submittedName>
        <fullName evidence="2">Uncharacterized protein</fullName>
    </submittedName>
</protein>
<gene>
    <name evidence="2" type="ORF">N7482_006648</name>
</gene>
<evidence type="ECO:0000313" key="3">
    <source>
        <dbReference type="Proteomes" id="UP001149163"/>
    </source>
</evidence>
<dbReference type="AlphaFoldDB" id="A0A9W9HV71"/>
<dbReference type="PANTHER" id="PTHR32226">
    <property type="entry name" value="TELO2-INTERACTING PROTEIN 2"/>
    <property type="match status" value="1"/>
</dbReference>
<evidence type="ECO:0000256" key="1">
    <source>
        <dbReference type="ARBA" id="ARBA00034736"/>
    </source>
</evidence>
<sequence length="575" mass="64070">MDQLRKEAREALQRNPWKRPDFLRAAWTAVAQRGLPELWEDVSSHDSTTHQDVCESLYTAFCFVDAWDPLLPNDGGPKNLNETEAQAVRNLFKWASQLALPSPAFAAGFDEHAETTEETPKKQEESRLRSELAIQLILQLSAKAILGLTDRSVAGSPDVVLAAACFTSEKDPWTTSDSHAEASMHLDVTLQYGQWVIIEQLLKEKIRPLFTKAKNPAITSEGRKNFHPVPLSRFDGSTLDDEMKPWKNSDIYATRPTDKVHLEAQFPLLVPAILALIDDNSITFKKIGCELFSKLLKTIHRSNSDILVRTNLTSVFEDAITPCLLSLPTITPEDSSMQLLGAAYPTLLSLFQTVYKTPTPKKTKDQNEKDKETYAAKLTTILRSNLISSFHHISSSTPAAISTSASFPHPRLSTFLLEWIATFVKELGIKTTKYLQDIIPILYTTLSNPFGTAHLPLLSAAVSATKVVILNAHPRIWRWRGEILGGLSACWLHIVAEQKEKVKDSPSVAELLKIRRELQSAVFLLKHALQNPVAVVNDVPDADQMLAKESMQQEVKELVEADSELEGLLLADVKS</sequence>
<proteinExistence type="inferred from homology"/>
<dbReference type="EMBL" id="JAPQKN010000004">
    <property type="protein sequence ID" value="KAJ5159644.1"/>
    <property type="molecule type" value="Genomic_DNA"/>
</dbReference>
<dbReference type="PANTHER" id="PTHR32226:SF2">
    <property type="entry name" value="TELO2-INTERACTING PROTEIN 2"/>
    <property type="match status" value="1"/>
</dbReference>
<dbReference type="Proteomes" id="UP001149163">
    <property type="component" value="Unassembled WGS sequence"/>
</dbReference>
<name>A0A9W9HV71_9EURO</name>
<accession>A0A9W9HV71</accession>
<dbReference type="OrthoDB" id="6417021at2759"/>
<dbReference type="InterPro" id="IPR016024">
    <property type="entry name" value="ARM-type_fold"/>
</dbReference>
<dbReference type="GO" id="GO:0005634">
    <property type="term" value="C:nucleus"/>
    <property type="evidence" value="ECO:0007669"/>
    <property type="project" value="TreeGrafter"/>
</dbReference>
<keyword evidence="3" id="KW-1185">Reference proteome</keyword>
<dbReference type="InterPro" id="IPR018870">
    <property type="entry name" value="Tti2"/>
</dbReference>
<dbReference type="RefSeq" id="XP_056541202.1">
    <property type="nucleotide sequence ID" value="XM_056688773.1"/>
</dbReference>
<comment type="similarity">
    <text evidence="1">Belongs to the TTI2 family.</text>
</comment>
<comment type="caution">
    <text evidence="2">The sequence shown here is derived from an EMBL/GenBank/DDBJ whole genome shotgun (WGS) entry which is preliminary data.</text>
</comment>
<dbReference type="GO" id="GO:0110078">
    <property type="term" value="C:TTT Hsp90 cochaperone complex"/>
    <property type="evidence" value="ECO:0007669"/>
    <property type="project" value="InterPro"/>
</dbReference>
<dbReference type="Pfam" id="PF10521">
    <property type="entry name" value="Tti2"/>
    <property type="match status" value="1"/>
</dbReference>
<dbReference type="GeneID" id="81427949"/>